<dbReference type="RefSeq" id="WP_380071009.1">
    <property type="nucleotide sequence ID" value="NZ_JBHRTO010000001.1"/>
</dbReference>
<evidence type="ECO:0000256" key="1">
    <source>
        <dbReference type="ARBA" id="ARBA00023172"/>
    </source>
</evidence>
<gene>
    <name evidence="3" type="ORF">ACFOGH_00015</name>
</gene>
<evidence type="ECO:0000259" key="2">
    <source>
        <dbReference type="PROSITE" id="PS51898"/>
    </source>
</evidence>
<evidence type="ECO:0000313" key="4">
    <source>
        <dbReference type="Proteomes" id="UP001595547"/>
    </source>
</evidence>
<proteinExistence type="predicted"/>
<dbReference type="InterPro" id="IPR011010">
    <property type="entry name" value="DNA_brk_join_enz"/>
</dbReference>
<comment type="caution">
    <text evidence="3">The sequence shown here is derived from an EMBL/GenBank/DDBJ whole genome shotgun (WGS) entry which is preliminary data.</text>
</comment>
<name>A0ABV7IS63_9RHOB</name>
<reference evidence="4" key="1">
    <citation type="journal article" date="2019" name="Int. J. Syst. Evol. Microbiol.">
        <title>The Global Catalogue of Microorganisms (GCM) 10K type strain sequencing project: providing services to taxonomists for standard genome sequencing and annotation.</title>
        <authorList>
            <consortium name="The Broad Institute Genomics Platform"/>
            <consortium name="The Broad Institute Genome Sequencing Center for Infectious Disease"/>
            <person name="Wu L."/>
            <person name="Ma J."/>
        </authorList>
    </citation>
    <scope>NUCLEOTIDE SEQUENCE [LARGE SCALE GENOMIC DNA]</scope>
    <source>
        <strain evidence="4">KCTC 52039</strain>
    </source>
</reference>
<protein>
    <submittedName>
        <fullName evidence="3">Tyrosine-type recombinase/integrase</fullName>
    </submittedName>
</protein>
<dbReference type="InterPro" id="IPR013762">
    <property type="entry name" value="Integrase-like_cat_sf"/>
</dbReference>
<dbReference type="PROSITE" id="PS51898">
    <property type="entry name" value="TYR_RECOMBINASE"/>
    <property type="match status" value="1"/>
</dbReference>
<dbReference type="Proteomes" id="UP001595547">
    <property type="component" value="Unassembled WGS sequence"/>
</dbReference>
<dbReference type="Gene3D" id="1.10.443.10">
    <property type="entry name" value="Intergrase catalytic core"/>
    <property type="match status" value="1"/>
</dbReference>
<keyword evidence="4" id="KW-1185">Reference proteome</keyword>
<keyword evidence="1" id="KW-0233">DNA recombination</keyword>
<evidence type="ECO:0000313" key="3">
    <source>
        <dbReference type="EMBL" id="MFC3179360.1"/>
    </source>
</evidence>
<dbReference type="InterPro" id="IPR002104">
    <property type="entry name" value="Integrase_catalytic"/>
</dbReference>
<dbReference type="SUPFAM" id="SSF56349">
    <property type="entry name" value="DNA breaking-rejoining enzymes"/>
    <property type="match status" value="1"/>
</dbReference>
<dbReference type="EMBL" id="JBHRTO010000001">
    <property type="protein sequence ID" value="MFC3179360.1"/>
    <property type="molecule type" value="Genomic_DNA"/>
</dbReference>
<organism evidence="3 4">
    <name type="scientific">Cypionkella sinensis</name>
    <dbReference type="NCBI Taxonomy" id="1756043"/>
    <lineage>
        <taxon>Bacteria</taxon>
        <taxon>Pseudomonadati</taxon>
        <taxon>Pseudomonadota</taxon>
        <taxon>Alphaproteobacteria</taxon>
        <taxon>Rhodobacterales</taxon>
        <taxon>Paracoccaceae</taxon>
        <taxon>Cypionkella</taxon>
    </lineage>
</organism>
<feature type="domain" description="Tyr recombinase" evidence="2">
    <location>
        <begin position="1"/>
        <end position="86"/>
    </location>
</feature>
<dbReference type="Pfam" id="PF00589">
    <property type="entry name" value="Phage_integrase"/>
    <property type="match status" value="1"/>
</dbReference>
<accession>A0ABV7IS63</accession>
<sequence>MTNNVIEYRGQSIGRVHKGFGAVVEGAGLEGRGITPHIMRHSAMTWLMQAGEDIYKVAGFAGHKDIKMIVQRYGHHHPDFQSGIAKTLSQKR</sequence>